<organism evidence="2">
    <name type="scientific">uncultured marine virus</name>
    <dbReference type="NCBI Taxonomy" id="186617"/>
    <lineage>
        <taxon>Viruses</taxon>
        <taxon>environmental samples</taxon>
    </lineage>
</organism>
<reference evidence="2" key="2">
    <citation type="submission" date="2015-03" db="EMBL/GenBank/DDBJ databases">
        <authorList>
            <person name="Chow C.-E.T."/>
            <person name="Winget D.M."/>
            <person name="White R.A.III."/>
            <person name="Hallam S.J."/>
            <person name="Suttle C.A."/>
        </authorList>
    </citation>
    <scope>NUCLEOTIDE SEQUENCE</scope>
    <source>
        <strain evidence="2">Anoxic2_4</strain>
    </source>
</reference>
<accession>A0A0F7L369</accession>
<feature type="region of interest" description="Disordered" evidence="1">
    <location>
        <begin position="1"/>
        <end position="23"/>
    </location>
</feature>
<name>A0A0F7L369_9VIRU</name>
<evidence type="ECO:0000256" key="1">
    <source>
        <dbReference type="SAM" id="MobiDB-lite"/>
    </source>
</evidence>
<reference evidence="2" key="1">
    <citation type="journal article" date="2015" name="Front. Microbiol.">
        <title>Combining genomic sequencing methods to explore viral diversity and reveal potential virus-host interactions.</title>
        <authorList>
            <person name="Chow C.E."/>
            <person name="Winget D.M."/>
            <person name="White R.A.III."/>
            <person name="Hallam S.J."/>
            <person name="Suttle C.A."/>
        </authorList>
    </citation>
    <scope>NUCLEOTIDE SEQUENCE</scope>
    <source>
        <strain evidence="2">Anoxic2_4</strain>
    </source>
</reference>
<evidence type="ECO:0000313" key="2">
    <source>
        <dbReference type="EMBL" id="AKH47004.1"/>
    </source>
</evidence>
<sequence>MSSCCASGVGRAMNNPAITRMPSPTNRNSFFIHYLLLLFKKLVLFDSNLCCCIC</sequence>
<proteinExistence type="predicted"/>
<protein>
    <submittedName>
        <fullName evidence="2">Uncharacterized protein</fullName>
    </submittedName>
</protein>
<dbReference type="EMBL" id="KR029588">
    <property type="protein sequence ID" value="AKH47004.1"/>
    <property type="molecule type" value="Genomic_DNA"/>
</dbReference>